<reference evidence="1" key="1">
    <citation type="submission" date="2014-09" db="EMBL/GenBank/DDBJ databases">
        <title>Genome sequence of the luminous mushroom Mycena chlorophos for searching fungal bioluminescence genes.</title>
        <authorList>
            <person name="Tanaka Y."/>
            <person name="Kasuga D."/>
            <person name="Oba Y."/>
            <person name="Hase S."/>
            <person name="Sato K."/>
            <person name="Oba Y."/>
            <person name="Sakakibara Y."/>
        </authorList>
    </citation>
    <scope>NUCLEOTIDE SEQUENCE</scope>
</reference>
<evidence type="ECO:0000313" key="2">
    <source>
        <dbReference type="Proteomes" id="UP000815677"/>
    </source>
</evidence>
<sequence length="354" mass="40161">MHRCLQIPEIVHEVIHHIDTADRHGPGTLFALALTCRRFEEPALDRLWEDPGPQTLRFIIKCFPADALRTQFSASRSKVFVTIKRPITLADWDRPLKYCTRVRRFHVESDTLTRFADVLYHLSIALPRPWLFPRLRFLRWSAVVSREMDLEFNLRVYTEEAVGRPQLRIGIQYMKILLSPSVERLELHLSDRFRSMISALPVVVAQANPVTHLSLVMGKLDTGEGAALSAVVRSLPANHLRALEIPFLDTAALRHVARLGGLTTLKLASFDKTFVRDVDRDVPFFPALQTFSVLDAHIPSLSKMLGSSLHKSHLRNISVGPTFNTTTEEISALSDAFTLLDAGPLRTQQPYQLY</sequence>
<proteinExistence type="predicted"/>
<keyword evidence="2" id="KW-1185">Reference proteome</keyword>
<gene>
    <name evidence="1" type="ORF">MCHLO_11371</name>
</gene>
<name>A0ABQ0LTT2_MYCCL</name>
<accession>A0ABQ0LTT2</accession>
<dbReference type="EMBL" id="DF848680">
    <property type="protein sequence ID" value="GAT54524.1"/>
    <property type="molecule type" value="Genomic_DNA"/>
</dbReference>
<dbReference type="Proteomes" id="UP000815677">
    <property type="component" value="Unassembled WGS sequence"/>
</dbReference>
<organism evidence="1 2">
    <name type="scientific">Mycena chlorophos</name>
    <name type="common">Agaric fungus</name>
    <name type="synonym">Agaricus chlorophos</name>
    <dbReference type="NCBI Taxonomy" id="658473"/>
    <lineage>
        <taxon>Eukaryota</taxon>
        <taxon>Fungi</taxon>
        <taxon>Dikarya</taxon>
        <taxon>Basidiomycota</taxon>
        <taxon>Agaricomycotina</taxon>
        <taxon>Agaricomycetes</taxon>
        <taxon>Agaricomycetidae</taxon>
        <taxon>Agaricales</taxon>
        <taxon>Marasmiineae</taxon>
        <taxon>Mycenaceae</taxon>
        <taxon>Mycena</taxon>
    </lineage>
</organism>
<protein>
    <recommendedName>
        <fullName evidence="3">F-box domain-containing protein</fullName>
    </recommendedName>
</protein>
<evidence type="ECO:0000313" key="1">
    <source>
        <dbReference type="EMBL" id="GAT54524.1"/>
    </source>
</evidence>
<evidence type="ECO:0008006" key="3">
    <source>
        <dbReference type="Google" id="ProtNLM"/>
    </source>
</evidence>